<proteinExistence type="predicted"/>
<sequence>SLPKASVGFYQPGGAPKILGPWVGRMTDDFSIFLLIHWHLIAGASGTWVGTPTKIARPFALLQAAHLLLFGRPLLWGLVGAKTISPFGLLEGYLSSGFKPRLKVEYHSKSGEDGTDTIQIVRFLRDFVIDFGPADLDREESTGKKTELSPTLVANNEDSISPQIPLVQMNPDVTNALRNEKDADQDTD</sequence>
<comment type="caution">
    <text evidence="1">The sequence shown here is derived from an EMBL/GenBank/DDBJ whole genome shotgun (WGS) entry which is preliminary data.</text>
</comment>
<dbReference type="AlphaFoldDB" id="A0A8H3AK54"/>
<gene>
    <name evidence="1" type="ORF">RDB_LOCUS28086</name>
</gene>
<evidence type="ECO:0000313" key="2">
    <source>
        <dbReference type="Proteomes" id="UP000663888"/>
    </source>
</evidence>
<reference evidence="1" key="1">
    <citation type="submission" date="2021-01" db="EMBL/GenBank/DDBJ databases">
        <authorList>
            <person name="Kaushik A."/>
        </authorList>
    </citation>
    <scope>NUCLEOTIDE SEQUENCE</scope>
    <source>
        <strain evidence="1">AG4-R118</strain>
    </source>
</reference>
<dbReference type="EMBL" id="CAJMWX010000733">
    <property type="protein sequence ID" value="CAE6425466.1"/>
    <property type="molecule type" value="Genomic_DNA"/>
</dbReference>
<protein>
    <submittedName>
        <fullName evidence="1">Uncharacterized protein</fullName>
    </submittedName>
</protein>
<feature type="non-terminal residue" evidence="1">
    <location>
        <position position="1"/>
    </location>
</feature>
<accession>A0A8H3AK54</accession>
<dbReference type="Proteomes" id="UP000663888">
    <property type="component" value="Unassembled WGS sequence"/>
</dbReference>
<organism evidence="1 2">
    <name type="scientific">Rhizoctonia solani</name>
    <dbReference type="NCBI Taxonomy" id="456999"/>
    <lineage>
        <taxon>Eukaryota</taxon>
        <taxon>Fungi</taxon>
        <taxon>Dikarya</taxon>
        <taxon>Basidiomycota</taxon>
        <taxon>Agaricomycotina</taxon>
        <taxon>Agaricomycetes</taxon>
        <taxon>Cantharellales</taxon>
        <taxon>Ceratobasidiaceae</taxon>
        <taxon>Rhizoctonia</taxon>
    </lineage>
</organism>
<name>A0A8H3AK54_9AGAM</name>
<evidence type="ECO:0000313" key="1">
    <source>
        <dbReference type="EMBL" id="CAE6425466.1"/>
    </source>
</evidence>